<reference evidence="2 3" key="1">
    <citation type="journal article" date="2018" name="Biotechnol. Adv.">
        <title>Improved genomic resources and new bioinformatic workflow for the carcinogenic parasite Clonorchis sinensis: Biotechnological implications.</title>
        <authorList>
            <person name="Wang D."/>
            <person name="Korhonen P.K."/>
            <person name="Gasser R.B."/>
            <person name="Young N.D."/>
        </authorList>
    </citation>
    <scope>NUCLEOTIDE SEQUENCE [LARGE SCALE GENOMIC DNA]</scope>
    <source>
        <strain evidence="2">Cs-k2</strain>
    </source>
</reference>
<organism evidence="2 3">
    <name type="scientific">Clonorchis sinensis</name>
    <name type="common">Chinese liver fluke</name>
    <dbReference type="NCBI Taxonomy" id="79923"/>
    <lineage>
        <taxon>Eukaryota</taxon>
        <taxon>Metazoa</taxon>
        <taxon>Spiralia</taxon>
        <taxon>Lophotrochozoa</taxon>
        <taxon>Platyhelminthes</taxon>
        <taxon>Trematoda</taxon>
        <taxon>Digenea</taxon>
        <taxon>Opisthorchiida</taxon>
        <taxon>Opisthorchiata</taxon>
        <taxon>Opisthorchiidae</taxon>
        <taxon>Clonorchis</taxon>
    </lineage>
</organism>
<gene>
    <name evidence="2" type="ORF">CSKR_104237</name>
</gene>
<reference evidence="2 3" key="2">
    <citation type="journal article" date="2021" name="Genomics">
        <title>High-quality reference genome for Clonorchis sinensis.</title>
        <authorList>
            <person name="Young N.D."/>
            <person name="Stroehlein A.J."/>
            <person name="Kinkar L."/>
            <person name="Wang T."/>
            <person name="Sohn W.M."/>
            <person name="Chang B.C.H."/>
            <person name="Kaur P."/>
            <person name="Weisz D."/>
            <person name="Dudchenko O."/>
            <person name="Aiden E.L."/>
            <person name="Korhonen P.K."/>
            <person name="Gasser R.B."/>
        </authorList>
    </citation>
    <scope>NUCLEOTIDE SEQUENCE [LARGE SCALE GENOMIC DNA]</scope>
    <source>
        <strain evidence="2">Cs-k2</strain>
    </source>
</reference>
<dbReference type="EMBL" id="NIRI02000056">
    <property type="protein sequence ID" value="KAG5444076.1"/>
    <property type="molecule type" value="Genomic_DNA"/>
</dbReference>
<accession>A0A3R7DGD0</accession>
<protein>
    <submittedName>
        <fullName evidence="2">Uncharacterized protein</fullName>
    </submittedName>
</protein>
<dbReference type="InParanoid" id="A0A3R7DGD0"/>
<proteinExistence type="predicted"/>
<feature type="region of interest" description="Disordered" evidence="1">
    <location>
        <begin position="1"/>
        <end position="43"/>
    </location>
</feature>
<evidence type="ECO:0000256" key="1">
    <source>
        <dbReference type="SAM" id="MobiDB-lite"/>
    </source>
</evidence>
<name>A0A3R7DGD0_CLOSI</name>
<evidence type="ECO:0000313" key="2">
    <source>
        <dbReference type="EMBL" id="KAG5444076.1"/>
    </source>
</evidence>
<dbReference type="PANTHER" id="PTHR47027">
    <property type="entry name" value="REVERSE TRANSCRIPTASE DOMAIN-CONTAINING PROTEIN"/>
    <property type="match status" value="1"/>
</dbReference>
<dbReference type="Proteomes" id="UP000286415">
    <property type="component" value="Unassembled WGS sequence"/>
</dbReference>
<comment type="caution">
    <text evidence="2">The sequence shown here is derived from an EMBL/GenBank/DDBJ whole genome shotgun (WGS) entry which is preliminary data.</text>
</comment>
<sequence>MDRSGHVGARRPKWLERELTDRKVRGSNPTSASRLPLSRLGQPGSIPALVQPSGGMAVRHRKGATAERRRRWYSSDHVHLWSLVTGSFGRMKFMYRSCSGVPSFRSNNLTFSSLSNLEKSVLNVSSNCLNQESKFVHIKTTTKGAQDILTPNVKNNCTALPTHSVGGADSGNSGAFWVRHWQLLEYADDLIPVFEEQEKAQFFLDELTKVFPSCGMHFAPTKCKAIQSLDTPLTIQGEALELERFTYLGSCISSAYSVTDKFDARIFKARVLFANLRYVWRQSCISLNLKGCVHQATVRNVLYGFETWSVRAAELRALRYSATVASEP</sequence>
<dbReference type="AlphaFoldDB" id="A0A3R7DGD0"/>
<keyword evidence="3" id="KW-1185">Reference proteome</keyword>
<dbReference type="OrthoDB" id="6145491at2759"/>
<evidence type="ECO:0000313" key="3">
    <source>
        <dbReference type="Proteomes" id="UP000286415"/>
    </source>
</evidence>
<dbReference type="PANTHER" id="PTHR47027:SF20">
    <property type="entry name" value="REVERSE TRANSCRIPTASE-LIKE PROTEIN WITH RNA-DIRECTED DNA POLYMERASE DOMAIN"/>
    <property type="match status" value="1"/>
</dbReference>
<feature type="compositionally biased region" description="Basic and acidic residues" evidence="1">
    <location>
        <begin position="13"/>
        <end position="24"/>
    </location>
</feature>